<accession>A0A380A2T3</accession>
<dbReference type="Proteomes" id="UP000240506">
    <property type="component" value="Unassembled WGS sequence"/>
</dbReference>
<protein>
    <submittedName>
        <fullName evidence="1">DUF3389 domain-containing protein</fullName>
    </submittedName>
    <submittedName>
        <fullName evidence="2">Protein of uncharacterized function (DUF3389)</fullName>
    </submittedName>
</protein>
<dbReference type="RefSeq" id="WP_076499767.1">
    <property type="nucleotide sequence ID" value="NZ_BPFE01000066.1"/>
</dbReference>
<dbReference type="Proteomes" id="UP000255061">
    <property type="component" value="Unassembled WGS sequence"/>
</dbReference>
<dbReference type="AlphaFoldDB" id="A0A1N6XWI5"/>
<dbReference type="OrthoDB" id="6271555at2"/>
<accession>A0A1N6XWI5</accession>
<dbReference type="Pfam" id="PF11869">
    <property type="entry name" value="DUF3389"/>
    <property type="match status" value="1"/>
</dbReference>
<organism evidence="2 4">
    <name type="scientific">Shewanella morhuae</name>
    <dbReference type="NCBI Taxonomy" id="365591"/>
    <lineage>
        <taxon>Bacteria</taxon>
        <taxon>Pseudomonadati</taxon>
        <taxon>Pseudomonadota</taxon>
        <taxon>Gammaproteobacteria</taxon>
        <taxon>Alteromonadales</taxon>
        <taxon>Shewanellaceae</taxon>
        <taxon>Shewanella</taxon>
    </lineage>
</organism>
<evidence type="ECO:0000313" key="2">
    <source>
        <dbReference type="EMBL" id="SUI73031.1"/>
    </source>
</evidence>
<reference evidence="2 4" key="3">
    <citation type="submission" date="2018-06" db="EMBL/GenBank/DDBJ databases">
        <authorList>
            <consortium name="Pathogen Informatics"/>
            <person name="Doyle S."/>
        </authorList>
    </citation>
    <scope>NUCLEOTIDE SEQUENCE [LARGE SCALE GENOMIC DNA]</scope>
    <source>
        <strain evidence="2 4">NCTC10736</strain>
    </source>
</reference>
<dbReference type="EMBL" id="PYSG01000002">
    <property type="protein sequence ID" value="PTA51713.1"/>
    <property type="molecule type" value="Genomic_DNA"/>
</dbReference>
<dbReference type="STRING" id="365591.SAMN05421840_10837"/>
<gene>
    <name evidence="1" type="ORF">C9I43_08525</name>
    <name evidence="2" type="ORF">NCTC10736_01498</name>
</gene>
<name>A0A1N6XWI5_9GAMM</name>
<dbReference type="EMBL" id="UGYV01000001">
    <property type="protein sequence ID" value="SUI73031.1"/>
    <property type="molecule type" value="Genomic_DNA"/>
</dbReference>
<keyword evidence="3" id="KW-1185">Reference proteome</keyword>
<evidence type="ECO:0000313" key="1">
    <source>
        <dbReference type="EMBL" id="PTA51713.1"/>
    </source>
</evidence>
<sequence>MVLDFSQGKLIVTEFEVQVRLNVASIVLQVSAEDISLRRQPPMLIADGGGVRWSLVLDSNAQLRAIQNVLGMDAE</sequence>
<dbReference type="InterPro" id="IPR021811">
    <property type="entry name" value="DUF3389"/>
</dbReference>
<evidence type="ECO:0000313" key="4">
    <source>
        <dbReference type="Proteomes" id="UP000255061"/>
    </source>
</evidence>
<proteinExistence type="predicted"/>
<reference evidence="1" key="1">
    <citation type="submission" date="2018-03" db="EMBL/GenBank/DDBJ databases">
        <authorList>
            <person name="Dailey F.E."/>
        </authorList>
    </citation>
    <scope>NUCLEOTIDE SEQUENCE</scope>
    <source>
        <strain evidence="1">CW7</strain>
    </source>
</reference>
<reference evidence="1 3" key="2">
    <citation type="submission" date="2018-04" db="EMBL/GenBank/DDBJ databases">
        <title>Genomic sequence of a freshwater isolate of Shewanella morhuae.</title>
        <authorList>
            <person name="Castillo D.E."/>
            <person name="Gram L."/>
        </authorList>
    </citation>
    <scope>NUCLEOTIDE SEQUENCE [LARGE SCALE GENOMIC DNA]</scope>
    <source>
        <strain evidence="1 3">CW7</strain>
    </source>
</reference>
<evidence type="ECO:0000313" key="3">
    <source>
        <dbReference type="Proteomes" id="UP000240506"/>
    </source>
</evidence>